<proteinExistence type="predicted"/>
<protein>
    <submittedName>
        <fullName evidence="1">Uncharacterized protein</fullName>
    </submittedName>
</protein>
<comment type="caution">
    <text evidence="1">The sequence shown here is derived from an EMBL/GenBank/DDBJ whole genome shotgun (WGS) entry which is preliminary data.</text>
</comment>
<dbReference type="EMBL" id="JASBWV010000007">
    <property type="protein sequence ID" value="KAJ9125881.1"/>
    <property type="molecule type" value="Genomic_DNA"/>
</dbReference>
<evidence type="ECO:0000313" key="2">
    <source>
        <dbReference type="Proteomes" id="UP001234202"/>
    </source>
</evidence>
<reference evidence="1" key="1">
    <citation type="submission" date="2023-04" db="EMBL/GenBank/DDBJ databases">
        <title>Draft Genome sequencing of Naganishia species isolated from polar environments using Oxford Nanopore Technology.</title>
        <authorList>
            <person name="Leo P."/>
            <person name="Venkateswaran K."/>
        </authorList>
    </citation>
    <scope>NUCLEOTIDE SEQUENCE</scope>
    <source>
        <strain evidence="1">DBVPG 5303</strain>
    </source>
</reference>
<name>A0ACC2XR65_9TREE</name>
<gene>
    <name evidence="1" type="ORF">QFC24_002665</name>
</gene>
<evidence type="ECO:0000313" key="1">
    <source>
        <dbReference type="EMBL" id="KAJ9125881.1"/>
    </source>
</evidence>
<accession>A0ACC2XR65</accession>
<sequence>MVLVYTSLKHLGNQLLPPAKIDVTKPSTILPAIEGADAVISLVGILTGTEQQFIDLQEKGGQNVAQAAKDAGVKRVVMRFAKLAKFLPFLPVFGGGKARFQPVYVGDVAKAVEVVSRDDMEVVNQVGGKIVEAGGPDGKCRFRMPKDTRLVISLPFWVGYIQGFFLEKLPESMFTVTRDQVRQLKNDNVESDPSDPNHPVDRISIADLLTRFPPANTTTSMFTLDAAVNNPRSVLKSVHDILPTYIGDGAQSGPVSGKRMHGRKGAGTDEMLAEVKRMTEQAGKAKTKI</sequence>
<keyword evidence="2" id="KW-1185">Reference proteome</keyword>
<dbReference type="Proteomes" id="UP001234202">
    <property type="component" value="Unassembled WGS sequence"/>
</dbReference>
<organism evidence="1 2">
    <name type="scientific">Naganishia onofrii</name>
    <dbReference type="NCBI Taxonomy" id="1851511"/>
    <lineage>
        <taxon>Eukaryota</taxon>
        <taxon>Fungi</taxon>
        <taxon>Dikarya</taxon>
        <taxon>Basidiomycota</taxon>
        <taxon>Agaricomycotina</taxon>
        <taxon>Tremellomycetes</taxon>
        <taxon>Filobasidiales</taxon>
        <taxon>Filobasidiaceae</taxon>
        <taxon>Naganishia</taxon>
    </lineage>
</organism>